<dbReference type="Proteomes" id="UP000774326">
    <property type="component" value="Unassembled WGS sequence"/>
</dbReference>
<reference evidence="1" key="2">
    <citation type="submission" date="2021-01" db="EMBL/GenBank/DDBJ databases">
        <authorList>
            <person name="Schikora-Tamarit M.A."/>
        </authorList>
    </citation>
    <scope>NUCLEOTIDE SEQUENCE</scope>
    <source>
        <strain evidence="1">CBS2887</strain>
    </source>
</reference>
<protein>
    <submittedName>
        <fullName evidence="1">Uncharacterized protein</fullName>
    </submittedName>
</protein>
<comment type="caution">
    <text evidence="1">The sequence shown here is derived from an EMBL/GenBank/DDBJ whole genome shotgun (WGS) entry which is preliminary data.</text>
</comment>
<gene>
    <name evidence="1" type="ORF">WICPIJ_006627</name>
</gene>
<dbReference type="AlphaFoldDB" id="A0A9P8Q1Y7"/>
<dbReference type="EMBL" id="JAEUBG010003710">
    <property type="protein sequence ID" value="KAH3682402.1"/>
    <property type="molecule type" value="Genomic_DNA"/>
</dbReference>
<accession>A0A9P8Q1Y7</accession>
<proteinExistence type="predicted"/>
<keyword evidence="2" id="KW-1185">Reference proteome</keyword>
<name>A0A9P8Q1Y7_WICPI</name>
<evidence type="ECO:0000313" key="1">
    <source>
        <dbReference type="EMBL" id="KAH3682402.1"/>
    </source>
</evidence>
<evidence type="ECO:0000313" key="2">
    <source>
        <dbReference type="Proteomes" id="UP000774326"/>
    </source>
</evidence>
<organism evidence="1 2">
    <name type="scientific">Wickerhamomyces pijperi</name>
    <name type="common">Yeast</name>
    <name type="synonym">Pichia pijperi</name>
    <dbReference type="NCBI Taxonomy" id="599730"/>
    <lineage>
        <taxon>Eukaryota</taxon>
        <taxon>Fungi</taxon>
        <taxon>Dikarya</taxon>
        <taxon>Ascomycota</taxon>
        <taxon>Saccharomycotina</taxon>
        <taxon>Saccharomycetes</taxon>
        <taxon>Phaffomycetales</taxon>
        <taxon>Wickerhamomycetaceae</taxon>
        <taxon>Wickerhamomyces</taxon>
    </lineage>
</organism>
<sequence length="71" mass="7985">MFSTLTLKFSIPFKMCVGVLFTSMSKTVRLESSKASLMAVRMTMTINGTKFKAGLGVPKMEMKPRIFMIKK</sequence>
<reference evidence="1" key="1">
    <citation type="journal article" date="2021" name="Open Biol.">
        <title>Shared evolutionary footprints suggest mitochondrial oxidative damage underlies multiple complex I losses in fungi.</title>
        <authorList>
            <person name="Schikora-Tamarit M.A."/>
            <person name="Marcet-Houben M."/>
            <person name="Nosek J."/>
            <person name="Gabaldon T."/>
        </authorList>
    </citation>
    <scope>NUCLEOTIDE SEQUENCE</scope>
    <source>
        <strain evidence="1">CBS2887</strain>
    </source>
</reference>